<accession>A0A1F7W4Z8</accession>
<proteinExistence type="predicted"/>
<dbReference type="AlphaFoldDB" id="A0A1F7W4Z8"/>
<evidence type="ECO:0000313" key="1">
    <source>
        <dbReference type="EMBL" id="OGL97893.1"/>
    </source>
</evidence>
<organism evidence="1 2">
    <name type="scientific">Candidatus Uhrbacteria bacterium RIFOXYB2_FULL_57_15</name>
    <dbReference type="NCBI Taxonomy" id="1802422"/>
    <lineage>
        <taxon>Bacteria</taxon>
        <taxon>Candidatus Uhriibacteriota</taxon>
    </lineage>
</organism>
<protein>
    <submittedName>
        <fullName evidence="1">Uncharacterized protein</fullName>
    </submittedName>
</protein>
<evidence type="ECO:0000313" key="2">
    <source>
        <dbReference type="Proteomes" id="UP000176501"/>
    </source>
</evidence>
<name>A0A1F7W4Z8_9BACT</name>
<gene>
    <name evidence="1" type="ORF">A2304_03125</name>
</gene>
<dbReference type="Proteomes" id="UP000176501">
    <property type="component" value="Unassembled WGS sequence"/>
</dbReference>
<reference evidence="1 2" key="1">
    <citation type="journal article" date="2016" name="Nat. Commun.">
        <title>Thousands of microbial genomes shed light on interconnected biogeochemical processes in an aquifer system.</title>
        <authorList>
            <person name="Anantharaman K."/>
            <person name="Brown C.T."/>
            <person name="Hug L.A."/>
            <person name="Sharon I."/>
            <person name="Castelle C.J."/>
            <person name="Probst A.J."/>
            <person name="Thomas B.C."/>
            <person name="Singh A."/>
            <person name="Wilkins M.J."/>
            <person name="Karaoz U."/>
            <person name="Brodie E.L."/>
            <person name="Williams K.H."/>
            <person name="Hubbard S.S."/>
            <person name="Banfield J.F."/>
        </authorList>
    </citation>
    <scope>NUCLEOTIDE SEQUENCE [LARGE SCALE GENOMIC DNA]</scope>
</reference>
<sequence>MDQQTYLGLVRRTLAENGFEISSDTVGQLNVIVAKKKQFKFSWFATQLSMHVYIAGVENVTAELAAEYSRQSIEHAIKNHVGLPRAMQSAIVAFAVLVTQHADDAAKQLVQNCPNKHIAAFEMPVIVDIANSKIYSYKKTPIWGAVYFKTFRALIEQLLNGPFNK</sequence>
<comment type="caution">
    <text evidence="1">The sequence shown here is derived from an EMBL/GenBank/DDBJ whole genome shotgun (WGS) entry which is preliminary data.</text>
</comment>
<dbReference type="EMBL" id="MGFE01000027">
    <property type="protein sequence ID" value="OGL97893.1"/>
    <property type="molecule type" value="Genomic_DNA"/>
</dbReference>